<feature type="compositionally biased region" description="Basic and acidic residues" evidence="4">
    <location>
        <begin position="110"/>
        <end position="123"/>
    </location>
</feature>
<keyword evidence="6" id="KW-1185">Reference proteome</keyword>
<proteinExistence type="inferred from homology"/>
<keyword evidence="2" id="KW-0143">Chaperone</keyword>
<comment type="caution">
    <text evidence="5">The sequence shown here is derived from an EMBL/GenBank/DDBJ whole genome shotgun (WGS) entry which is preliminary data.</text>
</comment>
<feature type="non-terminal residue" evidence="5">
    <location>
        <position position="457"/>
    </location>
</feature>
<evidence type="ECO:0000256" key="2">
    <source>
        <dbReference type="ARBA" id="ARBA00023186"/>
    </source>
</evidence>
<dbReference type="Pfam" id="PF00956">
    <property type="entry name" value="NAP"/>
    <property type="match status" value="1"/>
</dbReference>
<accession>A0ABS8S914</accession>
<evidence type="ECO:0000256" key="3">
    <source>
        <dbReference type="RuleBase" id="RU003876"/>
    </source>
</evidence>
<dbReference type="Gene3D" id="1.20.5.1500">
    <property type="match status" value="1"/>
</dbReference>
<dbReference type="InterPro" id="IPR037231">
    <property type="entry name" value="NAP-like_sf"/>
</dbReference>
<evidence type="ECO:0000313" key="6">
    <source>
        <dbReference type="Proteomes" id="UP000823775"/>
    </source>
</evidence>
<dbReference type="EMBL" id="JACEIK010000340">
    <property type="protein sequence ID" value="MCD7455337.1"/>
    <property type="molecule type" value="Genomic_DNA"/>
</dbReference>
<gene>
    <name evidence="5" type="primary">NAP1:2_2</name>
    <name evidence="5" type="ORF">HAX54_027878</name>
</gene>
<evidence type="ECO:0000256" key="4">
    <source>
        <dbReference type="SAM" id="MobiDB-lite"/>
    </source>
</evidence>
<evidence type="ECO:0000313" key="5">
    <source>
        <dbReference type="EMBL" id="MCD7455337.1"/>
    </source>
</evidence>
<reference evidence="5 6" key="1">
    <citation type="journal article" date="2021" name="BMC Genomics">
        <title>Datura genome reveals duplications of psychoactive alkaloid biosynthetic genes and high mutation rate following tissue culture.</title>
        <authorList>
            <person name="Rajewski A."/>
            <person name="Carter-House D."/>
            <person name="Stajich J."/>
            <person name="Litt A."/>
        </authorList>
    </citation>
    <scope>NUCLEOTIDE SEQUENCE [LARGE SCALE GENOMIC DNA]</scope>
    <source>
        <strain evidence="5">AR-01</strain>
    </source>
</reference>
<sequence>MSEEKSKPNSIYSSDKDVKAPNVFERVKEEFEAVLHGETHSHHHHKETHGLRKDIDENTPISDVKAPNVFERAKEEIEALVQAIHPKKEGHSHASTSDGDNRTNGATAELKTHNPDSLSENKAKVPNQNERVEEATGAHLPGQKSLHRHHKETHGRSDDIDDNIPTSEVKVHKDTMSNAKDNFNVADLSAALNAGDRADLVNVLKNKLQDLTGKHTNLLENLSPNVRKRVEVLRDIQSQHDELEAKFFEERAALEAKYQKLYQPLYSKRFDIVNGVVEVDGAVTEAAAAAADQEEDKDAVEKGVPDFWFNAMKNNDVLAEEITERDEGALKFLQDIKWARIDNPKGFKLEFFFDTNPYFKNTVLTKTYHMIDEDEPILEKAIGTEIEWYPGKCLTQKILKKKPKKGSKNAKPIIKTEQCESFFNFFSPPQVPEEEEDIDEEAAEELQSLMEQDYDIG</sequence>
<feature type="region of interest" description="Disordered" evidence="4">
    <location>
        <begin position="1"/>
        <end position="20"/>
    </location>
</feature>
<feature type="compositionally biased region" description="Polar residues" evidence="4">
    <location>
        <begin position="93"/>
        <end position="106"/>
    </location>
</feature>
<dbReference type="InterPro" id="IPR002164">
    <property type="entry name" value="NAP_family"/>
</dbReference>
<dbReference type="Proteomes" id="UP000823775">
    <property type="component" value="Unassembled WGS sequence"/>
</dbReference>
<dbReference type="SUPFAM" id="SSF143113">
    <property type="entry name" value="NAP-like"/>
    <property type="match status" value="1"/>
</dbReference>
<comment type="similarity">
    <text evidence="1 3">Belongs to the nucleosome assembly protein (NAP) family.</text>
</comment>
<dbReference type="Gene3D" id="3.30.1120.90">
    <property type="entry name" value="Nucleosome assembly protein"/>
    <property type="match status" value="1"/>
</dbReference>
<feature type="region of interest" description="Disordered" evidence="4">
    <location>
        <begin position="36"/>
        <end position="60"/>
    </location>
</feature>
<evidence type="ECO:0000256" key="1">
    <source>
        <dbReference type="ARBA" id="ARBA00009947"/>
    </source>
</evidence>
<protein>
    <submittedName>
        <fullName evidence="5">Nucleosome assembly protein 12</fullName>
    </submittedName>
</protein>
<feature type="region of interest" description="Disordered" evidence="4">
    <location>
        <begin position="84"/>
        <end position="165"/>
    </location>
</feature>
<name>A0ABS8S914_DATST</name>
<dbReference type="PANTHER" id="PTHR11875">
    <property type="entry name" value="TESTIS-SPECIFIC Y-ENCODED PROTEIN"/>
    <property type="match status" value="1"/>
</dbReference>
<organism evidence="5 6">
    <name type="scientific">Datura stramonium</name>
    <name type="common">Jimsonweed</name>
    <name type="synonym">Common thornapple</name>
    <dbReference type="NCBI Taxonomy" id="4076"/>
    <lineage>
        <taxon>Eukaryota</taxon>
        <taxon>Viridiplantae</taxon>
        <taxon>Streptophyta</taxon>
        <taxon>Embryophyta</taxon>
        <taxon>Tracheophyta</taxon>
        <taxon>Spermatophyta</taxon>
        <taxon>Magnoliopsida</taxon>
        <taxon>eudicotyledons</taxon>
        <taxon>Gunneridae</taxon>
        <taxon>Pentapetalae</taxon>
        <taxon>asterids</taxon>
        <taxon>lamiids</taxon>
        <taxon>Solanales</taxon>
        <taxon>Solanaceae</taxon>
        <taxon>Solanoideae</taxon>
        <taxon>Datureae</taxon>
        <taxon>Datura</taxon>
    </lineage>
</organism>